<dbReference type="GO" id="GO:1904680">
    <property type="term" value="F:peptide transmembrane transporter activity"/>
    <property type="evidence" value="ECO:0007669"/>
    <property type="project" value="TreeGrafter"/>
</dbReference>
<feature type="transmembrane region" description="Helical" evidence="5">
    <location>
        <begin position="25"/>
        <end position="45"/>
    </location>
</feature>
<dbReference type="InterPro" id="IPR000914">
    <property type="entry name" value="SBP_5_dom"/>
</dbReference>
<accession>I4EEG0</accession>
<dbReference type="GO" id="GO:0043190">
    <property type="term" value="C:ATP-binding cassette (ABC) transporter complex"/>
    <property type="evidence" value="ECO:0007669"/>
    <property type="project" value="InterPro"/>
</dbReference>
<reference evidence="7 8" key="1">
    <citation type="journal article" date="2012" name="ISME J.">
        <title>Nitrification expanded: discovery, physiology and genomics of a nitrite-oxidizing bacterium from the phylum Chloroflexi.</title>
        <authorList>
            <person name="Sorokin D.Y."/>
            <person name="Lucker S."/>
            <person name="Vejmelkova D."/>
            <person name="Kostrikina N.A."/>
            <person name="Kleerebezem R."/>
            <person name="Rijpstra W.I."/>
            <person name="Damste J.S."/>
            <person name="Le Paslier D."/>
            <person name="Muyzer G."/>
            <person name="Wagner M."/>
            <person name="van Loosdrecht M.C."/>
            <person name="Daims H."/>
        </authorList>
    </citation>
    <scope>NUCLEOTIDE SEQUENCE [LARGE SCALE GENOMIC DNA]</scope>
    <source>
        <strain evidence="8">none</strain>
    </source>
</reference>
<feature type="region of interest" description="Disordered" evidence="4">
    <location>
        <begin position="561"/>
        <end position="588"/>
    </location>
</feature>
<comment type="similarity">
    <text evidence="1">Belongs to the bacterial solute-binding protein 5 family.</text>
</comment>
<dbReference type="InterPro" id="IPR030678">
    <property type="entry name" value="Peptide/Ni-bd"/>
</dbReference>
<dbReference type="InterPro" id="IPR039424">
    <property type="entry name" value="SBP_5"/>
</dbReference>
<keyword evidence="5" id="KW-0472">Membrane</keyword>
<sequence length="588" mass="63609">MIEQQPVQPRRPPRLHRTRLPSNRVLIAAAIVALLLIVLLLARWWTNRGGPTLDPTLLPASGGSYTEGVVGIPSTLNPLLAQNQGERDLASVLFDGLTRVDGSGIPQPVLAKEWRVSDDGLDYTFLLRHDAKWHDGKPITAQDVLFTIRLIQDPDFPGNQDLARFWRGIVPGATDDWTVTFHLLQPFAPFPNYAAVPILPKHLLAGTLARDLAGEPFSKAPVGSGPFQFVSLDSDGKQVELKANPSHVGGKPYLDKVTFRFYQDADALISALKKGKVQGAGFVPVDQLFRKGTVPKNDIVYAPEISGFTGLFFNLRSPIFTNVQVRRAIQLAIDRQAIVNNALGGQAALGYGPIPASSWAYAPVGQPEHDPDRAGQMLAAAGWKDSNGDGILDNGSNQLSFPLMVNADDPQRVAVATGISRELQKIGIQVTVQPASSAQVNQALAGRQFTAALFGWQSASGDPDSYQLWHSSEADSGLNFSGFRNQKADRLLSEARTTSNLDRRKDLYTQFQKLFADQVPAVVLYYPRYHFAVSSKVHGIQASPLIAPSDRLNGLSTWFVKSAGHKSPPAPPTPSPAASPAPSPSPGS</sequence>
<organism evidence="7 8">
    <name type="scientific">Nitrolancea hollandica Lb</name>
    <dbReference type="NCBI Taxonomy" id="1129897"/>
    <lineage>
        <taxon>Bacteria</taxon>
        <taxon>Pseudomonadati</taxon>
        <taxon>Thermomicrobiota</taxon>
        <taxon>Thermomicrobia</taxon>
        <taxon>Sphaerobacterales</taxon>
        <taxon>Sphaerobacterineae</taxon>
        <taxon>Sphaerobacteraceae</taxon>
        <taxon>Nitrolancea</taxon>
    </lineage>
</organism>
<dbReference type="EMBL" id="CAGS01000094">
    <property type="protein sequence ID" value="CCF83072.1"/>
    <property type="molecule type" value="Genomic_DNA"/>
</dbReference>
<protein>
    <submittedName>
        <fullName evidence="7">Extracellular solute-binding protein family 5</fullName>
    </submittedName>
</protein>
<keyword evidence="5" id="KW-1133">Transmembrane helix</keyword>
<evidence type="ECO:0000313" key="7">
    <source>
        <dbReference type="EMBL" id="CCF83072.1"/>
    </source>
</evidence>
<evidence type="ECO:0000313" key="8">
    <source>
        <dbReference type="Proteomes" id="UP000004221"/>
    </source>
</evidence>
<dbReference type="AlphaFoldDB" id="I4EEG0"/>
<comment type="caution">
    <text evidence="7">The sequence shown here is derived from an EMBL/GenBank/DDBJ whole genome shotgun (WGS) entry which is preliminary data.</text>
</comment>
<dbReference type="SUPFAM" id="SSF53850">
    <property type="entry name" value="Periplasmic binding protein-like II"/>
    <property type="match status" value="1"/>
</dbReference>
<name>I4EEG0_9BACT</name>
<evidence type="ECO:0000256" key="4">
    <source>
        <dbReference type="SAM" id="MobiDB-lite"/>
    </source>
</evidence>
<evidence type="ECO:0000256" key="1">
    <source>
        <dbReference type="ARBA" id="ARBA00005695"/>
    </source>
</evidence>
<keyword evidence="5" id="KW-0812">Transmembrane</keyword>
<dbReference type="PANTHER" id="PTHR30290">
    <property type="entry name" value="PERIPLASMIC BINDING COMPONENT OF ABC TRANSPORTER"/>
    <property type="match status" value="1"/>
</dbReference>
<keyword evidence="3" id="KW-0732">Signal</keyword>
<dbReference type="Gene3D" id="3.90.76.10">
    <property type="entry name" value="Dipeptide-binding Protein, Domain 1"/>
    <property type="match status" value="1"/>
</dbReference>
<dbReference type="GO" id="GO:0015833">
    <property type="term" value="P:peptide transport"/>
    <property type="evidence" value="ECO:0007669"/>
    <property type="project" value="TreeGrafter"/>
</dbReference>
<dbReference type="Gene3D" id="3.40.190.10">
    <property type="entry name" value="Periplasmic binding protein-like II"/>
    <property type="match status" value="1"/>
</dbReference>
<evidence type="ECO:0000256" key="5">
    <source>
        <dbReference type="SAM" id="Phobius"/>
    </source>
</evidence>
<dbReference type="PIRSF" id="PIRSF002741">
    <property type="entry name" value="MppA"/>
    <property type="match status" value="1"/>
</dbReference>
<proteinExistence type="inferred from homology"/>
<dbReference type="GO" id="GO:0030288">
    <property type="term" value="C:outer membrane-bounded periplasmic space"/>
    <property type="evidence" value="ECO:0007669"/>
    <property type="project" value="UniProtKB-ARBA"/>
</dbReference>
<gene>
    <name evidence="7" type="ORF">NITHO_1830004</name>
</gene>
<feature type="domain" description="Solute-binding protein family 5" evidence="6">
    <location>
        <begin position="106"/>
        <end position="474"/>
    </location>
</feature>
<dbReference type="PANTHER" id="PTHR30290:SF9">
    <property type="entry name" value="OLIGOPEPTIDE-BINDING PROTEIN APPA"/>
    <property type="match status" value="1"/>
</dbReference>
<dbReference type="Gene3D" id="3.10.105.10">
    <property type="entry name" value="Dipeptide-binding Protein, Domain 3"/>
    <property type="match status" value="1"/>
</dbReference>
<dbReference type="Pfam" id="PF00496">
    <property type="entry name" value="SBP_bac_5"/>
    <property type="match status" value="1"/>
</dbReference>
<evidence type="ECO:0000256" key="2">
    <source>
        <dbReference type="ARBA" id="ARBA00022448"/>
    </source>
</evidence>
<feature type="compositionally biased region" description="Pro residues" evidence="4">
    <location>
        <begin position="568"/>
        <end position="588"/>
    </location>
</feature>
<dbReference type="Proteomes" id="UP000004221">
    <property type="component" value="Unassembled WGS sequence"/>
</dbReference>
<evidence type="ECO:0000259" key="6">
    <source>
        <dbReference type="Pfam" id="PF00496"/>
    </source>
</evidence>
<keyword evidence="2" id="KW-0813">Transport</keyword>
<keyword evidence="8" id="KW-1185">Reference proteome</keyword>
<evidence type="ECO:0000256" key="3">
    <source>
        <dbReference type="ARBA" id="ARBA00022729"/>
    </source>
</evidence>